<dbReference type="InterPro" id="IPR026444">
    <property type="entry name" value="Secre_tail"/>
</dbReference>
<name>A0A0A2MN33_9FLAO</name>
<evidence type="ECO:0000313" key="5">
    <source>
        <dbReference type="Proteomes" id="UP000030111"/>
    </source>
</evidence>
<evidence type="ECO:0000313" key="4">
    <source>
        <dbReference type="EMBL" id="KGO93709.1"/>
    </source>
</evidence>
<proteinExistence type="predicted"/>
<dbReference type="NCBIfam" id="TIGR04183">
    <property type="entry name" value="Por_Secre_tail"/>
    <property type="match status" value="1"/>
</dbReference>
<dbReference type="AlphaFoldDB" id="A0A0A2MN33"/>
<keyword evidence="1 2" id="KW-0732">Signal</keyword>
<organism evidence="4 5">
    <name type="scientific">Flavobacterium subsaxonicum WB 4.1-42 = DSM 21790</name>
    <dbReference type="NCBI Taxonomy" id="1121898"/>
    <lineage>
        <taxon>Bacteria</taxon>
        <taxon>Pseudomonadati</taxon>
        <taxon>Bacteroidota</taxon>
        <taxon>Flavobacteriia</taxon>
        <taxon>Flavobacteriales</taxon>
        <taxon>Flavobacteriaceae</taxon>
        <taxon>Flavobacterium</taxon>
    </lineage>
</organism>
<dbReference type="EMBL" id="JRLY01000004">
    <property type="protein sequence ID" value="KGO93709.1"/>
    <property type="molecule type" value="Genomic_DNA"/>
</dbReference>
<dbReference type="NCBIfam" id="NF033708">
    <property type="entry name" value="T9SS_Cterm_ChiA"/>
    <property type="match status" value="1"/>
</dbReference>
<evidence type="ECO:0000256" key="1">
    <source>
        <dbReference type="ARBA" id="ARBA00022729"/>
    </source>
</evidence>
<reference evidence="4 5" key="1">
    <citation type="submission" date="2013-09" db="EMBL/GenBank/DDBJ databases">
        <authorList>
            <person name="Zeng Z."/>
            <person name="Chen C."/>
        </authorList>
    </citation>
    <scope>NUCLEOTIDE SEQUENCE [LARGE SCALE GENOMIC DNA]</scope>
    <source>
        <strain evidence="4 5">WB 4.1-42</strain>
    </source>
</reference>
<comment type="caution">
    <text evidence="4">The sequence shown here is derived from an EMBL/GenBank/DDBJ whole genome shotgun (WGS) entry which is preliminary data.</text>
</comment>
<accession>A0A0A2MN33</accession>
<dbReference type="eggNOG" id="COG1629">
    <property type="taxonomic scope" value="Bacteria"/>
</dbReference>
<evidence type="ECO:0000256" key="2">
    <source>
        <dbReference type="SAM" id="SignalP"/>
    </source>
</evidence>
<feature type="domain" description="Secretion system C-terminal sorting" evidence="3">
    <location>
        <begin position="241"/>
        <end position="309"/>
    </location>
</feature>
<dbReference type="RefSeq" id="WP_026991715.1">
    <property type="nucleotide sequence ID" value="NZ_JRLY01000004.1"/>
</dbReference>
<feature type="chain" id="PRO_5001992593" description="Secretion system C-terminal sorting domain-containing protein" evidence="2">
    <location>
        <begin position="20"/>
        <end position="310"/>
    </location>
</feature>
<sequence>MKKNYFLALALATGFMANAQFTDDFESYEDGEEIGNAHWTSWSGGVPGENIVASTAEAFSGTKSGYIGNDGQDALLLLGEKSSGTYTLQYNMLIPTADDWAFYGIMDAEDTESEFSINMYANYVTIDDVFTPNQLAWTYSDGTSNYVLETADYIPGEWFTITHVINLDDQMIEIKFNGETVYSGDFHSTAGTLGQVDFWSLENSTTGENNNAYYLDNIQYVEGTELSVNNPVLNNASVVAYPNPAKDVLNIASQDNISEVTMFNVAGQQVLTAKPNTNSAQVKLNNLSAGMYIVKIVSGNQTISKKISVN</sequence>
<keyword evidence="5" id="KW-1185">Reference proteome</keyword>
<dbReference type="OrthoDB" id="9792152at2"/>
<feature type="signal peptide" evidence="2">
    <location>
        <begin position="1"/>
        <end position="19"/>
    </location>
</feature>
<dbReference type="Pfam" id="PF18962">
    <property type="entry name" value="Por_Secre_tail"/>
    <property type="match status" value="1"/>
</dbReference>
<dbReference type="STRING" id="1121898.GCA_000422725_00241"/>
<gene>
    <name evidence="4" type="ORF">Q766_07050</name>
</gene>
<evidence type="ECO:0000259" key="3">
    <source>
        <dbReference type="Pfam" id="PF18962"/>
    </source>
</evidence>
<protein>
    <recommendedName>
        <fullName evidence="3">Secretion system C-terminal sorting domain-containing protein</fullName>
    </recommendedName>
</protein>
<dbReference type="Proteomes" id="UP000030111">
    <property type="component" value="Unassembled WGS sequence"/>
</dbReference>